<reference evidence="3 4" key="1">
    <citation type="submission" date="2016-10" db="EMBL/GenBank/DDBJ databases">
        <authorList>
            <person name="de Groot N.N."/>
        </authorList>
    </citation>
    <scope>NUCLEOTIDE SEQUENCE [LARGE SCALE GENOMIC DNA]</scope>
    <source>
        <strain evidence="3 4">DSM 19182</strain>
    </source>
</reference>
<dbReference type="STRING" id="426703.SAMN04488100_101108"/>
<dbReference type="InterPro" id="IPR036117">
    <property type="entry name" value="DhaL_dom_sf"/>
</dbReference>
<dbReference type="NCBIfam" id="TIGR03599">
    <property type="entry name" value="YloV"/>
    <property type="match status" value="1"/>
</dbReference>
<dbReference type="InterPro" id="IPR048394">
    <property type="entry name" value="FakA-like_M"/>
</dbReference>
<dbReference type="AlphaFoldDB" id="A0A1H7Q332"/>
<dbReference type="Proteomes" id="UP000198548">
    <property type="component" value="Unassembled WGS sequence"/>
</dbReference>
<dbReference type="SMART" id="SM01120">
    <property type="entry name" value="Dak2"/>
    <property type="match status" value="1"/>
</dbReference>
<dbReference type="InterPro" id="IPR019986">
    <property type="entry name" value="YloV-like"/>
</dbReference>
<dbReference type="SMART" id="SM01121">
    <property type="entry name" value="Dak1_2"/>
    <property type="match status" value="1"/>
</dbReference>
<dbReference type="InterPro" id="IPR050270">
    <property type="entry name" value="DegV_domain_contain"/>
</dbReference>
<gene>
    <name evidence="2" type="ORF">APU01nite_00970</name>
    <name evidence="3" type="ORF">SAMN04488100_101108</name>
</gene>
<dbReference type="GO" id="GO:0004371">
    <property type="term" value="F:glycerone kinase activity"/>
    <property type="evidence" value="ECO:0007669"/>
    <property type="project" value="InterPro"/>
</dbReference>
<evidence type="ECO:0000313" key="2">
    <source>
        <dbReference type="EMBL" id="GEK88058.1"/>
    </source>
</evidence>
<dbReference type="RefSeq" id="WP_091485914.1">
    <property type="nucleotide sequence ID" value="NZ_BJUX01000001.1"/>
</dbReference>
<dbReference type="InterPro" id="IPR033470">
    <property type="entry name" value="FakA-like_C"/>
</dbReference>
<evidence type="ECO:0000313" key="3">
    <source>
        <dbReference type="EMBL" id="SEL42383.1"/>
    </source>
</evidence>
<evidence type="ECO:0000313" key="4">
    <source>
        <dbReference type="Proteomes" id="UP000198548"/>
    </source>
</evidence>
<protein>
    <recommendedName>
        <fullName evidence="1">DhaL domain-containing protein</fullName>
    </recommendedName>
</protein>
<name>A0A1H7Q332_9LACT</name>
<dbReference type="Pfam" id="PF13684">
    <property type="entry name" value="FakA-like_C"/>
    <property type="match status" value="1"/>
</dbReference>
<dbReference type="GO" id="GO:0006071">
    <property type="term" value="P:glycerol metabolic process"/>
    <property type="evidence" value="ECO:0007669"/>
    <property type="project" value="InterPro"/>
</dbReference>
<dbReference type="Proteomes" id="UP000321425">
    <property type="component" value="Unassembled WGS sequence"/>
</dbReference>
<dbReference type="PANTHER" id="PTHR33434">
    <property type="entry name" value="DEGV DOMAIN-CONTAINING PROTEIN DR_1986-RELATED"/>
    <property type="match status" value="1"/>
</dbReference>
<dbReference type="EMBL" id="BJUX01000001">
    <property type="protein sequence ID" value="GEK88058.1"/>
    <property type="molecule type" value="Genomic_DNA"/>
</dbReference>
<organism evidence="3 4">
    <name type="scientific">Alkalibacterium putridalgicola</name>
    <dbReference type="NCBI Taxonomy" id="426703"/>
    <lineage>
        <taxon>Bacteria</taxon>
        <taxon>Bacillati</taxon>
        <taxon>Bacillota</taxon>
        <taxon>Bacilli</taxon>
        <taxon>Lactobacillales</taxon>
        <taxon>Carnobacteriaceae</taxon>
        <taxon>Alkalibacterium</taxon>
    </lineage>
</organism>
<dbReference type="Pfam" id="PF02734">
    <property type="entry name" value="Dak2"/>
    <property type="match status" value="1"/>
</dbReference>
<dbReference type="Pfam" id="PF21645">
    <property type="entry name" value="FakA-like_M"/>
    <property type="match status" value="1"/>
</dbReference>
<dbReference type="PANTHER" id="PTHR33434:SF4">
    <property type="entry name" value="PHOSPHATASE PROTEIN"/>
    <property type="match status" value="1"/>
</dbReference>
<dbReference type="PROSITE" id="PS51480">
    <property type="entry name" value="DHAL"/>
    <property type="match status" value="1"/>
</dbReference>
<dbReference type="InterPro" id="IPR004007">
    <property type="entry name" value="DhaL_dom"/>
</dbReference>
<accession>A0A1H7Q332</accession>
<sequence>MDVNSLKAKKFKEMVALGRQRLDEHTEYVNSLNVFPVPDGDTGTNMNLSFTSGANAVKESSSEKMGEITQSLAKGLLMGARGNSGVILSQLFRGFSKALEGKEEVSASELAQAFQAGVDTAYNAVMKPVEGTILTVARQSAKAGIQKAEETDDVIVLMETVLEAAKRSLKKTPDLLPILKEVGVVDSGGQGLVYIYEGFLSSLTGEKPSEDAEPNLDELVRAEHHRSGVHEHVNTEDITYGYCTEIMVHIGEGETVEKEFDYEEFRNYLNELGDSLLVVADDEIIKVHVHTERPGEVMNYGQKFGSLMKIKVDNMREQHSALSGDELEGSEAKPAKEEKDFAVVAIAPGEGLKELFESLGVDYVLQGGQTMNPSTEDIVKAMESVPARQYIILPNNKNIFMAAEQATDVIEAEAAVVPTRTIQQGLTAMLGYNPGQDLEANKSAMSDEIEMVKSGQVTFAVRDTELNGLTIKKDDYMGIIDGDIKVTAPELFEVTLETVRAMLDDESEIVTVLIGEEGSEEDAEKLAEILEDEFSDIEVEIHQGGQPVYPYLISVE</sequence>
<feature type="domain" description="DhaL" evidence="1">
    <location>
        <begin position="9"/>
        <end position="201"/>
    </location>
</feature>
<dbReference type="OrthoDB" id="9760324at2"/>
<evidence type="ECO:0000313" key="5">
    <source>
        <dbReference type="Proteomes" id="UP000321425"/>
    </source>
</evidence>
<keyword evidence="5" id="KW-1185">Reference proteome</keyword>
<dbReference type="Gene3D" id="1.25.40.340">
    <property type="match status" value="1"/>
</dbReference>
<evidence type="ECO:0000259" key="1">
    <source>
        <dbReference type="PROSITE" id="PS51480"/>
    </source>
</evidence>
<proteinExistence type="predicted"/>
<dbReference type="EMBL" id="FOBL01000001">
    <property type="protein sequence ID" value="SEL42383.1"/>
    <property type="molecule type" value="Genomic_DNA"/>
</dbReference>
<reference evidence="2 5" key="2">
    <citation type="submission" date="2019-07" db="EMBL/GenBank/DDBJ databases">
        <title>Whole genome shotgun sequence of Alkalibacterium putridalgicola NBRC 103243.</title>
        <authorList>
            <person name="Hosoyama A."/>
            <person name="Uohara A."/>
            <person name="Ohji S."/>
            <person name="Ichikawa N."/>
        </authorList>
    </citation>
    <scope>NUCLEOTIDE SEQUENCE [LARGE SCALE GENOMIC DNA]</scope>
    <source>
        <strain evidence="2 5">NBRC 103243</strain>
    </source>
</reference>
<dbReference type="SUPFAM" id="SSF101473">
    <property type="entry name" value="DhaL-like"/>
    <property type="match status" value="1"/>
</dbReference>